<reference evidence="3 4" key="1">
    <citation type="submission" date="2017-02" db="EMBL/GenBank/DDBJ databases">
        <authorList>
            <person name="Peterson S.W."/>
        </authorList>
    </citation>
    <scope>NUCLEOTIDE SEQUENCE [LARGE SCALE GENOMIC DNA]</scope>
    <source>
        <strain evidence="3 4">ATCC BAA-908</strain>
    </source>
</reference>
<keyword evidence="4" id="KW-1185">Reference proteome</keyword>
<feature type="domain" description="Adaptor protein ClpS core" evidence="2">
    <location>
        <begin position="22"/>
        <end position="98"/>
    </location>
</feature>
<dbReference type="SUPFAM" id="SSF54736">
    <property type="entry name" value="ClpS-like"/>
    <property type="match status" value="1"/>
</dbReference>
<evidence type="ECO:0000259" key="2">
    <source>
        <dbReference type="Pfam" id="PF02617"/>
    </source>
</evidence>
<dbReference type="InterPro" id="IPR003769">
    <property type="entry name" value="ClpS_core"/>
</dbReference>
<sequence length="102" mass="11302">MSEEVRMEGQQAVSVTTEFEIPPECCVVFYNDDYTTKDFVVEVLETIFAKSKGEAVFLMERVHSEGSAVVGVYTYDIAVTRAGLATAKAKKAGFPLKIEVKR</sequence>
<comment type="subunit">
    <text evidence="1">Binds to the N-terminal domain of the chaperone ClpA.</text>
</comment>
<accession>A0A1T4K670</accession>
<dbReference type="Proteomes" id="UP000190423">
    <property type="component" value="Unassembled WGS sequence"/>
</dbReference>
<dbReference type="HAMAP" id="MF_00302">
    <property type="entry name" value="ClpS"/>
    <property type="match status" value="1"/>
</dbReference>
<evidence type="ECO:0000256" key="1">
    <source>
        <dbReference type="HAMAP-Rule" id="MF_00302"/>
    </source>
</evidence>
<keyword evidence="3" id="KW-0378">Hydrolase</keyword>
<dbReference type="GeneID" id="78316331"/>
<dbReference type="RefSeq" id="WP_078932944.1">
    <property type="nucleotide sequence ID" value="NZ_FUWG01000006.1"/>
</dbReference>
<dbReference type="GO" id="GO:0008233">
    <property type="term" value="F:peptidase activity"/>
    <property type="evidence" value="ECO:0007669"/>
    <property type="project" value="UniProtKB-KW"/>
</dbReference>
<proteinExistence type="inferred from homology"/>
<dbReference type="InterPro" id="IPR022935">
    <property type="entry name" value="ClpS"/>
</dbReference>
<dbReference type="GO" id="GO:0006508">
    <property type="term" value="P:proteolysis"/>
    <property type="evidence" value="ECO:0007669"/>
    <property type="project" value="UniProtKB-UniRule"/>
</dbReference>
<dbReference type="GO" id="GO:0030163">
    <property type="term" value="P:protein catabolic process"/>
    <property type="evidence" value="ECO:0007669"/>
    <property type="project" value="InterPro"/>
</dbReference>
<comment type="function">
    <text evidence="1">Involved in the modulation of the specificity of the ClpAP-mediated ATP-dependent protein degradation.</text>
</comment>
<dbReference type="Gene3D" id="3.30.1390.10">
    <property type="match status" value="1"/>
</dbReference>
<evidence type="ECO:0000313" key="4">
    <source>
        <dbReference type="Proteomes" id="UP000190423"/>
    </source>
</evidence>
<keyword evidence="3" id="KW-0645">Protease</keyword>
<dbReference type="STRING" id="261392.SAMN02745149_01028"/>
<dbReference type="Pfam" id="PF02617">
    <property type="entry name" value="ClpS"/>
    <property type="match status" value="1"/>
</dbReference>
<protein>
    <recommendedName>
        <fullName evidence="1">ATP-dependent Clp protease adapter protein ClpS</fullName>
    </recommendedName>
</protein>
<dbReference type="AlphaFoldDB" id="A0A1T4K670"/>
<dbReference type="InterPro" id="IPR014719">
    <property type="entry name" value="Ribosomal_bL12_C/ClpS-like"/>
</dbReference>
<evidence type="ECO:0000313" key="3">
    <source>
        <dbReference type="EMBL" id="SJZ37958.1"/>
    </source>
</evidence>
<comment type="similarity">
    <text evidence="1">Belongs to the ClpS family.</text>
</comment>
<dbReference type="EMBL" id="FUWG01000006">
    <property type="protein sequence ID" value="SJZ37958.1"/>
    <property type="molecule type" value="Genomic_DNA"/>
</dbReference>
<gene>
    <name evidence="1" type="primary">clpS</name>
    <name evidence="3" type="ORF">SAMN02745149_01028</name>
</gene>
<organism evidence="3 4">
    <name type="scientific">Treponema porcinum</name>
    <dbReference type="NCBI Taxonomy" id="261392"/>
    <lineage>
        <taxon>Bacteria</taxon>
        <taxon>Pseudomonadati</taxon>
        <taxon>Spirochaetota</taxon>
        <taxon>Spirochaetia</taxon>
        <taxon>Spirochaetales</taxon>
        <taxon>Treponemataceae</taxon>
        <taxon>Treponema</taxon>
    </lineage>
</organism>
<name>A0A1T4K670_TREPO</name>